<dbReference type="GO" id="GO:0016874">
    <property type="term" value="F:ligase activity"/>
    <property type="evidence" value="ECO:0007669"/>
    <property type="project" value="UniProtKB-KW"/>
</dbReference>
<dbReference type="GO" id="GO:0031177">
    <property type="term" value="F:phosphopantetheine binding"/>
    <property type="evidence" value="ECO:0007669"/>
    <property type="project" value="TreeGrafter"/>
</dbReference>
<protein>
    <submittedName>
        <fullName evidence="6">Enniatin synthase</fullName>
    </submittedName>
</protein>
<keyword evidence="7" id="KW-1185">Reference proteome</keyword>
<dbReference type="PROSITE" id="PS00012">
    <property type="entry name" value="PHOSPHOPANTETHEINE"/>
    <property type="match status" value="1"/>
</dbReference>
<dbReference type="SUPFAM" id="SSF56801">
    <property type="entry name" value="Acetyl-CoA synthetase-like"/>
    <property type="match status" value="1"/>
</dbReference>
<sequence length="1382" mass="152155">MASVHHADSSLCELVSQSLNLDQDKIESILPGTPFQRDVVDSAADNKQRAIGHVVFDIPSDIDSTRLAAAWKDTVHHTPALRTCTFTSQTGDVYQVVLRDSFVFSWTSGVSLDLREAVVYDEAAAALAGPRCNRFVLLEDPDTKKQQLIWTYSHAVVDEKFQERILRRVLKAYKDASDEHQLLLDTPDSSQATPEEDVQPNPSKMLKIPQAADMQRATQFWRDHLGGLNASAFPHLPSHLATLRPDTKAEHHISYTPAQQRCSSTTLCRTALSILLSRYTNSPEALFGVVTEQAPRFEEQLMLDGPTRTVVPLRVMCAAESVANIITTVDAYDDSVREFAHAGLCNIASTGDDGSAACGFQTVLLVSDGDTQPATTWEILKKTAEPEGFVPCTNRALLLTCQMSRNGARLLARYDQSVIKPQQMTRFLKQLGHLIQHLRAQTDHLSESPVEMVTEEDLAEIETWNSDLIQAQDKLIHREMLKWASCSPDKPAVSAWNGQWSYAELDDVSSRLSQHIRSIDLGREHAIIPIYFEKSKWVVASMLAVLKAGHAFTLIDPNDPPARTRQVVGQTSASIALTSKLHHDIVEATVGRCIIVDDDFVQSLTPASDLPAVQSSDLAYVIFTSGSTGDPKGIMIEHQSFASCATRFGPALGIHSGTRALQFGSHAFGACILEIMTTLIHGGCVCIPSEDDRMNNVPDFINRYSVNWVMATPSYMGTFQPEIVPGLKTLVLVGEQMSASINDIWASRLQLLNGYGQSESSSICCVAKISPGSSEPNNIGRAVGARSWIVDPEDPNRLVPIGAIGELVIESPGIARGYIVAPSLESSPFISTAPAWYPSKQLPHGFKMYRTGDLASYASDGSIVCLGRVDSQVKIRGQRVELGAVETHLRKQMPDDVAIVVEAVKLSDASRTTALTAFLIDPSETEDHILDQTAAKAISTKLEQLVPRHSVPSFYISMACLPRTATGKVDRRVVRIMGSKLLGGHTGVSQPVQTTLESHSDTDAKLESIWHQTLNLVPGSESEQTNFFEMGGNSITAIKMVNMAKSNGFELKVSDIYQNPTLAGLKTIVTGSKISYTPIPKVARNGPTSEQSYAQSRMWFLEQLDKGALWYLNPFAVRMRGHVNVDALTRALFALEQRHETLRTTFENRDGAGVQVVHEKLAKGLRVIDAPEGDTDGLKTLYHQETTGFDLTHEAGWRATLIRLGKDDHILSVIIHHIISDGWSFDVVRRELMQLYAAAIRDQELSSVLSPLPIQYSDFSAWQKQEGQAAEHDRQLQYWKKQLADSAPAKIPTDFPRPALLSGEAGVVPVNIDGGLYQQLQGFCSRHNTTPFSVLLSAFRAAHYRLTAVDDAVIGYPIANRNRKELENMIGFFVNTQCMRIP</sequence>
<organism evidence="6 7">
    <name type="scientific">Fusarium heterosporum</name>
    <dbReference type="NCBI Taxonomy" id="42747"/>
    <lineage>
        <taxon>Eukaryota</taxon>
        <taxon>Fungi</taxon>
        <taxon>Dikarya</taxon>
        <taxon>Ascomycota</taxon>
        <taxon>Pezizomycotina</taxon>
        <taxon>Sordariomycetes</taxon>
        <taxon>Hypocreomycetidae</taxon>
        <taxon>Hypocreales</taxon>
        <taxon>Nectriaceae</taxon>
        <taxon>Fusarium</taxon>
        <taxon>Fusarium heterosporum species complex</taxon>
    </lineage>
</organism>
<dbReference type="InterPro" id="IPR036736">
    <property type="entry name" value="ACP-like_sf"/>
</dbReference>
<gene>
    <name evidence="6" type="ORF">FHETE_4241</name>
</gene>
<keyword evidence="2" id="KW-0597">Phosphoprotein</keyword>
<dbReference type="InterPro" id="IPR001242">
    <property type="entry name" value="Condensation_dom"/>
</dbReference>
<dbReference type="Proteomes" id="UP000567885">
    <property type="component" value="Unassembled WGS sequence"/>
</dbReference>
<dbReference type="CDD" id="cd05918">
    <property type="entry name" value="A_NRPS_SidN3_like"/>
    <property type="match status" value="1"/>
</dbReference>
<keyword evidence="1" id="KW-0596">Phosphopantetheine</keyword>
<dbReference type="InterPro" id="IPR000873">
    <property type="entry name" value="AMP-dep_synth/lig_dom"/>
</dbReference>
<evidence type="ECO:0000256" key="3">
    <source>
        <dbReference type="ARBA" id="ARBA00022598"/>
    </source>
</evidence>
<dbReference type="PANTHER" id="PTHR45527">
    <property type="entry name" value="NONRIBOSOMAL PEPTIDE SYNTHETASE"/>
    <property type="match status" value="1"/>
</dbReference>
<feature type="domain" description="Carrier" evidence="5">
    <location>
        <begin position="997"/>
        <end position="1073"/>
    </location>
</feature>
<dbReference type="SUPFAM" id="SSF47336">
    <property type="entry name" value="ACP-like"/>
    <property type="match status" value="1"/>
</dbReference>
<dbReference type="InterPro" id="IPR006162">
    <property type="entry name" value="Ppantetheine_attach_site"/>
</dbReference>
<accession>A0A8H5TK31</accession>
<dbReference type="GO" id="GO:0043041">
    <property type="term" value="P:amino acid activation for nonribosomal peptide biosynthetic process"/>
    <property type="evidence" value="ECO:0007669"/>
    <property type="project" value="TreeGrafter"/>
</dbReference>
<dbReference type="Gene3D" id="3.30.559.10">
    <property type="entry name" value="Chloramphenicol acetyltransferase-like domain"/>
    <property type="match status" value="2"/>
</dbReference>
<feature type="region of interest" description="Disordered" evidence="4">
    <location>
        <begin position="181"/>
        <end position="203"/>
    </location>
</feature>
<evidence type="ECO:0000256" key="4">
    <source>
        <dbReference type="SAM" id="MobiDB-lite"/>
    </source>
</evidence>
<name>A0A8H5TK31_FUSHE</name>
<reference evidence="6 7" key="1">
    <citation type="submission" date="2020-05" db="EMBL/GenBank/DDBJ databases">
        <title>Identification and distribution of gene clusters putatively required for synthesis of sphingolipid metabolism inhibitors in phylogenetically diverse species of the filamentous fungus Fusarium.</title>
        <authorList>
            <person name="Kim H.-S."/>
            <person name="Busman M."/>
            <person name="Brown D.W."/>
            <person name="Divon H."/>
            <person name="Uhlig S."/>
            <person name="Proctor R.H."/>
        </authorList>
    </citation>
    <scope>NUCLEOTIDE SEQUENCE [LARGE SCALE GENOMIC DNA]</scope>
    <source>
        <strain evidence="6 7">NRRL 20693</strain>
    </source>
</reference>
<evidence type="ECO:0000256" key="1">
    <source>
        <dbReference type="ARBA" id="ARBA00022450"/>
    </source>
</evidence>
<dbReference type="Pfam" id="PF00550">
    <property type="entry name" value="PP-binding"/>
    <property type="match status" value="1"/>
</dbReference>
<dbReference type="Gene3D" id="1.10.1200.10">
    <property type="entry name" value="ACP-like"/>
    <property type="match status" value="1"/>
</dbReference>
<comment type="caution">
    <text evidence="6">The sequence shown here is derived from an EMBL/GenBank/DDBJ whole genome shotgun (WGS) entry which is preliminary data.</text>
</comment>
<dbReference type="EMBL" id="JAAGWQ010000069">
    <property type="protein sequence ID" value="KAF5671271.1"/>
    <property type="molecule type" value="Genomic_DNA"/>
</dbReference>
<dbReference type="Pfam" id="PF00668">
    <property type="entry name" value="Condensation"/>
    <property type="match status" value="2"/>
</dbReference>
<dbReference type="GO" id="GO:0044550">
    <property type="term" value="P:secondary metabolite biosynthetic process"/>
    <property type="evidence" value="ECO:0007669"/>
    <property type="project" value="TreeGrafter"/>
</dbReference>
<dbReference type="PROSITE" id="PS50075">
    <property type="entry name" value="CARRIER"/>
    <property type="match status" value="1"/>
</dbReference>
<evidence type="ECO:0000313" key="6">
    <source>
        <dbReference type="EMBL" id="KAF5671271.1"/>
    </source>
</evidence>
<dbReference type="SUPFAM" id="SSF52777">
    <property type="entry name" value="CoA-dependent acyltransferases"/>
    <property type="match status" value="4"/>
</dbReference>
<dbReference type="InterPro" id="IPR020845">
    <property type="entry name" value="AMP-binding_CS"/>
</dbReference>
<dbReference type="Gene3D" id="3.40.50.12780">
    <property type="entry name" value="N-terminal domain of ligase-like"/>
    <property type="match status" value="1"/>
</dbReference>
<dbReference type="PROSITE" id="PS00455">
    <property type="entry name" value="AMP_BINDING"/>
    <property type="match status" value="1"/>
</dbReference>
<dbReference type="InterPro" id="IPR009081">
    <property type="entry name" value="PP-bd_ACP"/>
</dbReference>
<dbReference type="GO" id="GO:0005737">
    <property type="term" value="C:cytoplasm"/>
    <property type="evidence" value="ECO:0007669"/>
    <property type="project" value="TreeGrafter"/>
</dbReference>
<dbReference type="PANTHER" id="PTHR45527:SF1">
    <property type="entry name" value="FATTY ACID SYNTHASE"/>
    <property type="match status" value="1"/>
</dbReference>
<dbReference type="OrthoDB" id="416786at2759"/>
<dbReference type="CDD" id="cd19545">
    <property type="entry name" value="FUM14_C_NRPS-like"/>
    <property type="match status" value="1"/>
</dbReference>
<evidence type="ECO:0000256" key="2">
    <source>
        <dbReference type="ARBA" id="ARBA00022553"/>
    </source>
</evidence>
<dbReference type="Pfam" id="PF00501">
    <property type="entry name" value="AMP-binding"/>
    <property type="match status" value="1"/>
</dbReference>
<keyword evidence="3" id="KW-0436">Ligase</keyword>
<evidence type="ECO:0000259" key="5">
    <source>
        <dbReference type="PROSITE" id="PS50075"/>
    </source>
</evidence>
<evidence type="ECO:0000313" key="7">
    <source>
        <dbReference type="Proteomes" id="UP000567885"/>
    </source>
</evidence>
<dbReference type="InterPro" id="IPR045851">
    <property type="entry name" value="AMP-bd_C_sf"/>
</dbReference>
<dbReference type="NCBIfam" id="TIGR01733">
    <property type="entry name" value="AA-adenyl-dom"/>
    <property type="match status" value="1"/>
</dbReference>
<dbReference type="InterPro" id="IPR023213">
    <property type="entry name" value="CAT-like_dom_sf"/>
</dbReference>
<proteinExistence type="predicted"/>
<dbReference type="Gene3D" id="3.30.300.30">
    <property type="match status" value="1"/>
</dbReference>
<dbReference type="InterPro" id="IPR042099">
    <property type="entry name" value="ANL_N_sf"/>
</dbReference>
<feature type="non-terminal residue" evidence="6">
    <location>
        <position position="1382"/>
    </location>
</feature>
<dbReference type="Gene3D" id="3.30.559.30">
    <property type="entry name" value="Nonribosomal peptide synthetase, condensation domain"/>
    <property type="match status" value="2"/>
</dbReference>
<dbReference type="CDD" id="cd19531">
    <property type="entry name" value="LCL_NRPS-like"/>
    <property type="match status" value="1"/>
</dbReference>
<dbReference type="InterPro" id="IPR010071">
    <property type="entry name" value="AA_adenyl_dom"/>
</dbReference>